<dbReference type="OrthoDB" id="5826678at2759"/>
<reference evidence="2 3" key="1">
    <citation type="journal article" date="2015" name="Genome Biol.">
        <title>Comparative genomics of Steinernema reveals deeply conserved gene regulatory networks.</title>
        <authorList>
            <person name="Dillman A.R."/>
            <person name="Macchietto M."/>
            <person name="Porter C.F."/>
            <person name="Rogers A."/>
            <person name="Williams B."/>
            <person name="Antoshechkin I."/>
            <person name="Lee M.M."/>
            <person name="Goodwin Z."/>
            <person name="Lu X."/>
            <person name="Lewis E.E."/>
            <person name="Goodrich-Blair H."/>
            <person name="Stock S.P."/>
            <person name="Adams B.J."/>
            <person name="Sternberg P.W."/>
            <person name="Mortazavi A."/>
        </authorList>
    </citation>
    <scope>NUCLEOTIDE SEQUENCE [LARGE SCALE GENOMIC DNA]</scope>
    <source>
        <strain evidence="2 3">ALL</strain>
    </source>
</reference>
<reference evidence="2 3" key="2">
    <citation type="journal article" date="2019" name="G3 (Bethesda)">
        <title>Hybrid Assembly of the Genome of the Entomopathogenic Nematode Steinernema carpocapsae Identifies the X-Chromosome.</title>
        <authorList>
            <person name="Serra L."/>
            <person name="Macchietto M."/>
            <person name="Macias-Munoz A."/>
            <person name="McGill C.J."/>
            <person name="Rodriguez I.M."/>
            <person name="Rodriguez B."/>
            <person name="Murad R."/>
            <person name="Mortazavi A."/>
        </authorList>
    </citation>
    <scope>NUCLEOTIDE SEQUENCE [LARGE SCALE GENOMIC DNA]</scope>
    <source>
        <strain evidence="2 3">ALL</strain>
    </source>
</reference>
<proteinExistence type="predicted"/>
<dbReference type="Proteomes" id="UP000298663">
    <property type="component" value="Unassembled WGS sequence"/>
</dbReference>
<keyword evidence="1" id="KW-1133">Transmembrane helix</keyword>
<dbReference type="STRING" id="34508.A0A4U5M042"/>
<comment type="caution">
    <text evidence="2">The sequence shown here is derived from an EMBL/GenBank/DDBJ whole genome shotgun (WGS) entry which is preliminary data.</text>
</comment>
<keyword evidence="1" id="KW-0472">Membrane</keyword>
<accession>A0A4U5M042</accession>
<organism evidence="2 3">
    <name type="scientific">Steinernema carpocapsae</name>
    <name type="common">Entomopathogenic nematode</name>
    <dbReference type="NCBI Taxonomy" id="34508"/>
    <lineage>
        <taxon>Eukaryota</taxon>
        <taxon>Metazoa</taxon>
        <taxon>Ecdysozoa</taxon>
        <taxon>Nematoda</taxon>
        <taxon>Chromadorea</taxon>
        <taxon>Rhabditida</taxon>
        <taxon>Tylenchina</taxon>
        <taxon>Panagrolaimomorpha</taxon>
        <taxon>Strongyloidoidea</taxon>
        <taxon>Steinernematidae</taxon>
        <taxon>Steinernema</taxon>
    </lineage>
</organism>
<evidence type="ECO:0000256" key="1">
    <source>
        <dbReference type="SAM" id="Phobius"/>
    </source>
</evidence>
<keyword evidence="1" id="KW-0812">Transmembrane</keyword>
<dbReference type="EMBL" id="AZBU02000010">
    <property type="protein sequence ID" value="TKR62001.1"/>
    <property type="molecule type" value="Genomic_DNA"/>
</dbReference>
<keyword evidence="3" id="KW-1185">Reference proteome</keyword>
<name>A0A4U5M042_STECR</name>
<feature type="transmembrane region" description="Helical" evidence="1">
    <location>
        <begin position="163"/>
        <end position="185"/>
    </location>
</feature>
<sequence>MSIADLPSVLRVRLGAVGVIHCSVEDEFIDDEAARLSGLGHLPSIIRGFISGREWSCHAFRSRSFRDHASVSIFVLFLCHFRNDVPLASDSQGMALLRAVSLRSASTMTRPKANFQVTVDAKEQGHFQYERNISRDKRYANPQQQGDTPIRFLVRRLGHAYEVYPLLVLTGWWAFLFCLATWYSFEKVEVWFDRSQDKAPWDWSRIAKTTTRRPPSSLISTDAPISAWKSWRSFRMR</sequence>
<evidence type="ECO:0000313" key="3">
    <source>
        <dbReference type="Proteomes" id="UP000298663"/>
    </source>
</evidence>
<gene>
    <name evidence="2" type="ORF">L596_026023</name>
</gene>
<dbReference type="AlphaFoldDB" id="A0A4U5M042"/>
<evidence type="ECO:0000313" key="2">
    <source>
        <dbReference type="EMBL" id="TKR62001.1"/>
    </source>
</evidence>
<protein>
    <submittedName>
        <fullName evidence="2">Uncharacterized protein</fullName>
    </submittedName>
</protein>